<dbReference type="GO" id="GO:0016197">
    <property type="term" value="P:endosomal transport"/>
    <property type="evidence" value="ECO:0007669"/>
    <property type="project" value="TreeGrafter"/>
</dbReference>
<dbReference type="GeneID" id="39982002"/>
<dbReference type="GO" id="GO:0042144">
    <property type="term" value="P:vacuole fusion, non-autophagic"/>
    <property type="evidence" value="ECO:0007669"/>
    <property type="project" value="TreeGrafter"/>
</dbReference>
<comment type="caution">
    <text evidence="5">The sequence shown here is derived from an EMBL/GenBank/DDBJ whole genome shotgun (WGS) entry which is preliminary data.</text>
</comment>
<dbReference type="PANTHER" id="PTHR12811:SF0">
    <property type="entry name" value="VACUOLAR PROTEIN SORTING-ASSOCIATED PROTEIN 16 HOMOLOG"/>
    <property type="match status" value="1"/>
</dbReference>
<dbReference type="InterPro" id="IPR038132">
    <property type="entry name" value="Vps16_C_sf"/>
</dbReference>
<dbReference type="Gene3D" id="1.10.150.780">
    <property type="entry name" value="Vps16, C-terminal region"/>
    <property type="match status" value="1"/>
</dbReference>
<dbReference type="GO" id="GO:0005768">
    <property type="term" value="C:endosome"/>
    <property type="evidence" value="ECO:0007669"/>
    <property type="project" value="TreeGrafter"/>
</dbReference>
<evidence type="ECO:0000313" key="6">
    <source>
        <dbReference type="Proteomes" id="UP000192257"/>
    </source>
</evidence>
<dbReference type="InterPro" id="IPR036322">
    <property type="entry name" value="WD40_repeat_dom_sf"/>
</dbReference>
<gene>
    <name evidence="5" type="ORF">TM35_000034550</name>
</gene>
<evidence type="ECO:0000259" key="3">
    <source>
        <dbReference type="Pfam" id="PF04840"/>
    </source>
</evidence>
<dbReference type="Pfam" id="PF04840">
    <property type="entry name" value="Vps16_C"/>
    <property type="match status" value="2"/>
</dbReference>
<dbReference type="InterPro" id="IPR006926">
    <property type="entry name" value="Vps16_N"/>
</dbReference>
<sequence>MVVQTRFLRTSRVGAWIALGRENMVRLVDFEDLLWELNTNISNCKIAYCSSGGPLALYSGGRLNSDQDGNHISLYNSKGAPHPVTSSIRLEGIESVLYMCWNESNDNLIVVLNTGEIRFFNLKGELTGTPIRLSLPLLYINTGNGIALVTNDKGYSLTVLECKQNGDYRTSSLDIPNDFKIQKPNVMLAIPQQFSDTGYTEIFIPFLSGENTSSFYHCVFNANSRCYDLRLSIDGGNVTHMSLSPSAQSIAFLVQDGTIYVTSRSFEDVTRLLNIETEVLPAQFIWCGDKCITYLHLTQQFDENLDFPTTLTLINVDDSSQSDFLNDIPTDSFLVSDCDGIRILSQKTYQFLQVVSEPSRRIFSVGSRANSAMLLLAFDEFMCGNASSVKMIRDLQKNSFGLSNAIDDCVAAAGFEFEVSQQKRLMRVAAFGKSFCSMYESDVFVNMARRLRVLNTLRRSKAGMLMSQAQLLSLEGDRLAERLVQMNHHQLAYYVCEILGYSTQTVMTEWALAKLGKHFISINTEKEIAYNIAKKLKEFNQKNFSEIAYKAYLKERPHAALIFLEAENIPTKQVARLLDIKQPEIALSKAIKSGNTDLLFTVMMYLINNKGANAIPLLTSDFTAQSMLLVYVTVCESNRDLLVEYFRTHPEYNTYLNILHYLKEEQRSVISLNRKNSNWEMLQEIKLSAIQSAAITAKREIITNVGNNGGTFGSAISHSISVAGFPTSNSSSSSQGNEKWLRAQMQLLNEQTKLMKQLNDKRFLDASVAKTITLCYEYGQNGIAERLKNEFGVSEKMHSWCMLNAYSATCKWDLIDQIGGVKNKTKPIIGASAFVTKLLACDRPEQAKLYISKVPQIEQRMEFYVLCNDWMAAGADCRRHGEPEMFAQLKERAKGNVTAIHLIEEGWNSGQESGVLKFTKLFT</sequence>
<evidence type="ECO:0000313" key="5">
    <source>
        <dbReference type="EMBL" id="ORC92702.1"/>
    </source>
</evidence>
<feature type="domain" description="Vps16 C-terminal" evidence="3">
    <location>
        <begin position="544"/>
        <end position="652"/>
    </location>
</feature>
<proteinExistence type="inferred from homology"/>
<dbReference type="VEuPathDB" id="TriTrypDB:TM35_000034550"/>
<feature type="domain" description="Vps16 N-terminal" evidence="4">
    <location>
        <begin position="28"/>
        <end position="445"/>
    </location>
</feature>
<dbReference type="AlphaFoldDB" id="A0A1X0P6Z7"/>
<dbReference type="EMBL" id="NBCO01000003">
    <property type="protein sequence ID" value="ORC92702.1"/>
    <property type="molecule type" value="Genomic_DNA"/>
</dbReference>
<feature type="domain" description="Vps16 C-terminal" evidence="3">
    <location>
        <begin position="737"/>
        <end position="893"/>
    </location>
</feature>
<evidence type="ECO:0000259" key="4">
    <source>
        <dbReference type="Pfam" id="PF04841"/>
    </source>
</evidence>
<dbReference type="GO" id="GO:0006886">
    <property type="term" value="P:intracellular protein transport"/>
    <property type="evidence" value="ECO:0007669"/>
    <property type="project" value="InterPro"/>
</dbReference>
<dbReference type="InterPro" id="IPR006925">
    <property type="entry name" value="Vps16_C"/>
</dbReference>
<evidence type="ECO:0000256" key="2">
    <source>
        <dbReference type="PIRNR" id="PIRNR007949"/>
    </source>
</evidence>
<protein>
    <submittedName>
        <fullName evidence="5">Putative vacuolar protein sorting complex subunit</fullName>
    </submittedName>
</protein>
<dbReference type="RefSeq" id="XP_028886768.1">
    <property type="nucleotide sequence ID" value="XM_029022222.1"/>
</dbReference>
<dbReference type="SUPFAM" id="SSF50978">
    <property type="entry name" value="WD40 repeat-like"/>
    <property type="match status" value="1"/>
</dbReference>
<dbReference type="OrthoDB" id="1792at2759"/>
<dbReference type="GO" id="GO:0005765">
    <property type="term" value="C:lysosomal membrane"/>
    <property type="evidence" value="ECO:0007669"/>
    <property type="project" value="TreeGrafter"/>
</dbReference>
<accession>A0A1X0P6Z7</accession>
<organism evidence="5 6">
    <name type="scientific">Trypanosoma theileri</name>
    <dbReference type="NCBI Taxonomy" id="67003"/>
    <lineage>
        <taxon>Eukaryota</taxon>
        <taxon>Discoba</taxon>
        <taxon>Euglenozoa</taxon>
        <taxon>Kinetoplastea</taxon>
        <taxon>Metakinetoplastina</taxon>
        <taxon>Trypanosomatida</taxon>
        <taxon>Trypanosomatidae</taxon>
        <taxon>Trypanosoma</taxon>
    </lineage>
</organism>
<dbReference type="GO" id="GO:0003779">
    <property type="term" value="F:actin binding"/>
    <property type="evidence" value="ECO:0007669"/>
    <property type="project" value="TreeGrafter"/>
</dbReference>
<comment type="similarity">
    <text evidence="1 2">Belongs to the VPS16 family.</text>
</comment>
<dbReference type="PIRSF" id="PIRSF007949">
    <property type="entry name" value="VPS16"/>
    <property type="match status" value="1"/>
</dbReference>
<dbReference type="InterPro" id="IPR016534">
    <property type="entry name" value="VPS16"/>
</dbReference>
<dbReference type="GO" id="GO:0030897">
    <property type="term" value="C:HOPS complex"/>
    <property type="evidence" value="ECO:0007669"/>
    <property type="project" value="TreeGrafter"/>
</dbReference>
<dbReference type="STRING" id="67003.A0A1X0P6Z7"/>
<dbReference type="Pfam" id="PF04841">
    <property type="entry name" value="Vps16_N"/>
    <property type="match status" value="1"/>
</dbReference>
<dbReference type="Proteomes" id="UP000192257">
    <property type="component" value="Unassembled WGS sequence"/>
</dbReference>
<keyword evidence="6" id="KW-1185">Reference proteome</keyword>
<reference evidence="5 6" key="1">
    <citation type="submission" date="2017-03" db="EMBL/GenBank/DDBJ databases">
        <title>An alternative strategy for trypanosome survival in the mammalian bloodstream revealed through genome and transcriptome analysis of the ubiquitous bovine parasite Trypanosoma (Megatrypanum) theileri.</title>
        <authorList>
            <person name="Kelly S."/>
            <person name="Ivens A."/>
            <person name="Mott A."/>
            <person name="O'Neill E."/>
            <person name="Emms D."/>
            <person name="Macleod O."/>
            <person name="Voorheis P."/>
            <person name="Matthews J."/>
            <person name="Matthews K."/>
            <person name="Carrington M."/>
        </authorList>
    </citation>
    <scope>NUCLEOTIDE SEQUENCE [LARGE SCALE GENOMIC DNA]</scope>
    <source>
        <strain evidence="5">Edinburgh</strain>
    </source>
</reference>
<evidence type="ECO:0000256" key="1">
    <source>
        <dbReference type="ARBA" id="ARBA00009250"/>
    </source>
</evidence>
<dbReference type="PANTHER" id="PTHR12811">
    <property type="entry name" value="VACUOLAR PROTEIN SORTING VPS16"/>
    <property type="match status" value="1"/>
</dbReference>
<name>A0A1X0P6Z7_9TRYP</name>